<evidence type="ECO:0000256" key="8">
    <source>
        <dbReference type="SAM" id="MobiDB-lite"/>
    </source>
</evidence>
<keyword evidence="5" id="KW-0677">Repeat</keyword>
<dbReference type="OrthoDB" id="9932129at2759"/>
<dbReference type="InterPro" id="IPR001368">
    <property type="entry name" value="TNFR/NGFR_Cys_rich_reg"/>
</dbReference>
<proteinExistence type="predicted"/>
<dbReference type="GO" id="GO:0006915">
    <property type="term" value="P:apoptotic process"/>
    <property type="evidence" value="ECO:0007669"/>
    <property type="project" value="UniProtKB-KW"/>
</dbReference>
<accession>A0A8J9ZP24</accession>
<evidence type="ECO:0000256" key="2">
    <source>
        <dbReference type="ARBA" id="ARBA00022525"/>
    </source>
</evidence>
<dbReference type="InterPro" id="IPR000488">
    <property type="entry name" value="Death_dom"/>
</dbReference>
<sequence>MSSRGEVLRMGQKDSYKITTVVLLLLHVVKGEICTENQYRPFVRPWCCTSKCGPGTRVSRPCDEDDEDGTECEPCGVGLYNSGWDQDRCIPKDRCNGPNEEVKTYGTDRTDNVCQCKVGSYKDGEICRHGPVCKPGTGANRDGSCKTCPDGTFSNETSRTQPCMPWTICWKLGFVMKEAGTNISDVICISRLAPTTTKPRETATYTPAKKFTIPVAVKAGLGGVLAFAALVSIIIGGICTWRRKYDRAGTGAEGEMEAFPVVYTRALPDQVYLQNELQNTGETLPLRPHGGNEMDMPSSELRSRPTIPDEGFSTGDDSCSDTLSELSAITAANSETAINASPEHEFDNPADMPVEEDMIAYLEQHVGKRYLSLARKLPFKDETTRLQRTDIDSLKNCQLMDGMHEAIRRTVETWKTRNGDQANLKGLLIGLHNAGMGTIVNHFCEKYNVSKASVIDEN</sequence>
<evidence type="ECO:0000256" key="1">
    <source>
        <dbReference type="ARBA" id="ARBA00004613"/>
    </source>
</evidence>
<evidence type="ECO:0000256" key="5">
    <source>
        <dbReference type="ARBA" id="ARBA00022737"/>
    </source>
</evidence>
<keyword evidence="9" id="KW-1133">Transmembrane helix</keyword>
<evidence type="ECO:0000256" key="4">
    <source>
        <dbReference type="ARBA" id="ARBA00022729"/>
    </source>
</evidence>
<dbReference type="AlphaFoldDB" id="A0A8J9ZP24"/>
<dbReference type="CDD" id="cd01670">
    <property type="entry name" value="Death"/>
    <property type="match status" value="1"/>
</dbReference>
<keyword evidence="6" id="KW-1015">Disulfide bond</keyword>
<feature type="domain" description="Death" evidence="10">
    <location>
        <begin position="355"/>
        <end position="447"/>
    </location>
</feature>
<organism evidence="11 12">
    <name type="scientific">Branchiostoma lanceolatum</name>
    <name type="common">Common lancelet</name>
    <name type="synonym">Amphioxus lanceolatum</name>
    <dbReference type="NCBI Taxonomy" id="7740"/>
    <lineage>
        <taxon>Eukaryota</taxon>
        <taxon>Metazoa</taxon>
        <taxon>Chordata</taxon>
        <taxon>Cephalochordata</taxon>
        <taxon>Leptocardii</taxon>
        <taxon>Amphioxiformes</taxon>
        <taxon>Branchiostomatidae</taxon>
        <taxon>Branchiostoma</taxon>
    </lineage>
</organism>
<dbReference type="PANTHER" id="PTHR23097:SF181">
    <property type="entry name" value="CASPASE-8-LIKE"/>
    <property type="match status" value="1"/>
</dbReference>
<reference evidence="11" key="1">
    <citation type="submission" date="2022-01" db="EMBL/GenBank/DDBJ databases">
        <authorList>
            <person name="Braso-Vives M."/>
        </authorList>
    </citation>
    <scope>NUCLEOTIDE SEQUENCE</scope>
</reference>
<keyword evidence="9" id="KW-0812">Transmembrane</keyword>
<dbReference type="PANTHER" id="PTHR23097">
    <property type="entry name" value="TUMOR NECROSIS FACTOR RECEPTOR SUPERFAMILY MEMBER"/>
    <property type="match status" value="1"/>
</dbReference>
<dbReference type="Gene3D" id="1.10.533.10">
    <property type="entry name" value="Death Domain, Fas"/>
    <property type="match status" value="1"/>
</dbReference>
<feature type="transmembrane region" description="Helical" evidence="9">
    <location>
        <begin position="219"/>
        <end position="241"/>
    </location>
</feature>
<protein>
    <submittedName>
        <fullName evidence="11">TNFRSF11A protein</fullName>
    </submittedName>
</protein>
<keyword evidence="7" id="KW-0325">Glycoprotein</keyword>
<evidence type="ECO:0000313" key="11">
    <source>
        <dbReference type="EMBL" id="CAH1258986.1"/>
    </source>
</evidence>
<keyword evidence="3" id="KW-0053">Apoptosis</keyword>
<name>A0A8J9ZP24_BRALA</name>
<dbReference type="SUPFAM" id="SSF47986">
    <property type="entry name" value="DEATH domain"/>
    <property type="match status" value="1"/>
</dbReference>
<dbReference type="PROSITE" id="PS50017">
    <property type="entry name" value="DEATH_DOMAIN"/>
    <property type="match status" value="1"/>
</dbReference>
<dbReference type="Gene3D" id="2.10.50.10">
    <property type="entry name" value="Tumor Necrosis Factor Receptor, subunit A, domain 2"/>
    <property type="match status" value="2"/>
</dbReference>
<dbReference type="EMBL" id="OV696688">
    <property type="protein sequence ID" value="CAH1258986.1"/>
    <property type="molecule type" value="Genomic_DNA"/>
</dbReference>
<dbReference type="GO" id="GO:0005576">
    <property type="term" value="C:extracellular region"/>
    <property type="evidence" value="ECO:0007669"/>
    <property type="project" value="UniProtKB-SubCell"/>
</dbReference>
<dbReference type="InterPro" id="IPR052459">
    <property type="entry name" value="TNFRSF_decoy_receptor"/>
</dbReference>
<evidence type="ECO:0000256" key="7">
    <source>
        <dbReference type="ARBA" id="ARBA00023180"/>
    </source>
</evidence>
<keyword evidence="4" id="KW-0732">Signal</keyword>
<evidence type="ECO:0000256" key="6">
    <source>
        <dbReference type="ARBA" id="ARBA00023157"/>
    </source>
</evidence>
<keyword evidence="9" id="KW-0472">Membrane</keyword>
<evidence type="ECO:0000259" key="10">
    <source>
        <dbReference type="PROSITE" id="PS50017"/>
    </source>
</evidence>
<dbReference type="InterPro" id="IPR011029">
    <property type="entry name" value="DEATH-like_dom_sf"/>
</dbReference>
<dbReference type="GO" id="GO:0007165">
    <property type="term" value="P:signal transduction"/>
    <property type="evidence" value="ECO:0007669"/>
    <property type="project" value="InterPro"/>
</dbReference>
<keyword evidence="2" id="KW-0964">Secreted</keyword>
<evidence type="ECO:0000256" key="9">
    <source>
        <dbReference type="SAM" id="Phobius"/>
    </source>
</evidence>
<dbReference type="Pfam" id="PF00020">
    <property type="entry name" value="TNFR_c6"/>
    <property type="match status" value="1"/>
</dbReference>
<dbReference type="SUPFAM" id="SSF57586">
    <property type="entry name" value="TNF receptor-like"/>
    <property type="match status" value="2"/>
</dbReference>
<gene>
    <name evidence="11" type="primary">TNFRSF11A</name>
    <name evidence="11" type="ORF">BLAG_LOCUS16385</name>
</gene>
<dbReference type="Proteomes" id="UP000838412">
    <property type="component" value="Chromosome 3"/>
</dbReference>
<comment type="subcellular location">
    <subcellularLocation>
        <location evidence="1">Secreted</location>
    </subcellularLocation>
</comment>
<dbReference type="SMART" id="SM00208">
    <property type="entry name" value="TNFR"/>
    <property type="match status" value="3"/>
</dbReference>
<evidence type="ECO:0000256" key="3">
    <source>
        <dbReference type="ARBA" id="ARBA00022703"/>
    </source>
</evidence>
<feature type="region of interest" description="Disordered" evidence="8">
    <location>
        <begin position="281"/>
        <end position="302"/>
    </location>
</feature>
<keyword evidence="12" id="KW-1185">Reference proteome</keyword>
<evidence type="ECO:0000313" key="12">
    <source>
        <dbReference type="Proteomes" id="UP000838412"/>
    </source>
</evidence>